<dbReference type="AlphaFoldDB" id="A0AAW0GH32"/>
<dbReference type="InterPro" id="IPR011333">
    <property type="entry name" value="SKP1/BTB/POZ_sf"/>
</dbReference>
<evidence type="ECO:0000259" key="1">
    <source>
        <dbReference type="PROSITE" id="PS50097"/>
    </source>
</evidence>
<protein>
    <recommendedName>
        <fullName evidence="1">BTB domain-containing protein</fullName>
    </recommendedName>
</protein>
<feature type="domain" description="BTB" evidence="1">
    <location>
        <begin position="22"/>
        <end position="93"/>
    </location>
</feature>
<dbReference type="InterPro" id="IPR000210">
    <property type="entry name" value="BTB/POZ_dom"/>
</dbReference>
<gene>
    <name evidence="2" type="ORF">QCA50_005583</name>
</gene>
<accession>A0AAW0GH32</accession>
<proteinExistence type="predicted"/>
<dbReference type="EMBL" id="JASBNA010000006">
    <property type="protein sequence ID" value="KAK7690485.1"/>
    <property type="molecule type" value="Genomic_DNA"/>
</dbReference>
<organism evidence="2 3">
    <name type="scientific">Cerrena zonata</name>
    <dbReference type="NCBI Taxonomy" id="2478898"/>
    <lineage>
        <taxon>Eukaryota</taxon>
        <taxon>Fungi</taxon>
        <taxon>Dikarya</taxon>
        <taxon>Basidiomycota</taxon>
        <taxon>Agaricomycotina</taxon>
        <taxon>Agaricomycetes</taxon>
        <taxon>Polyporales</taxon>
        <taxon>Cerrenaceae</taxon>
        <taxon>Cerrena</taxon>
    </lineage>
</organism>
<comment type="caution">
    <text evidence="2">The sequence shown here is derived from an EMBL/GenBank/DDBJ whole genome shotgun (WGS) entry which is preliminary data.</text>
</comment>
<name>A0AAW0GH32_9APHY</name>
<dbReference type="PROSITE" id="PS50097">
    <property type="entry name" value="BTB"/>
    <property type="match status" value="1"/>
</dbReference>
<evidence type="ECO:0000313" key="2">
    <source>
        <dbReference type="EMBL" id="KAK7690485.1"/>
    </source>
</evidence>
<evidence type="ECO:0000313" key="3">
    <source>
        <dbReference type="Proteomes" id="UP001385951"/>
    </source>
</evidence>
<keyword evidence="3" id="KW-1185">Reference proteome</keyword>
<dbReference type="Proteomes" id="UP001385951">
    <property type="component" value="Unassembled WGS sequence"/>
</dbReference>
<sequence length="310" mass="35946">MVETSPALKDYQRHPVFWYTDGNVALASKPYVFRVHQSILTRHSPVFQETFQSMQEQRTYRYEGCPAVHVPDSVFALSELFRLLYSEGERLNGDKAATLEQIAAWLQVGQRYEIHWLSGESIRRLEVECPSYYPGVENLRSREQPVIQNIGQSGEKYIVILNLLRKQDLNDLVPWCLYMCAQLPVETLVGGVDCPDSRKERLSEQDLITCLKGKQGLIHAAMAVADEFRSDGVNCDSPRCQKEMEKWERKRVFSEMKEMFFQPDPLGSRNVFFPVEQLDFCKSCQKNIDYIREKQQQEIFSSLSAYFGLE</sequence>
<dbReference type="Gene3D" id="3.30.710.10">
    <property type="entry name" value="Potassium Channel Kv1.1, Chain A"/>
    <property type="match status" value="1"/>
</dbReference>
<reference evidence="2 3" key="1">
    <citation type="submission" date="2022-09" db="EMBL/GenBank/DDBJ databases">
        <authorList>
            <person name="Palmer J.M."/>
        </authorList>
    </citation>
    <scope>NUCLEOTIDE SEQUENCE [LARGE SCALE GENOMIC DNA]</scope>
    <source>
        <strain evidence="2 3">DSM 7382</strain>
    </source>
</reference>